<name>A0A252F6L1_9FIRM</name>
<dbReference type="EC" id="1.17.4.1" evidence="2"/>
<evidence type="ECO:0000256" key="5">
    <source>
        <dbReference type="ARBA" id="ARBA00047754"/>
    </source>
</evidence>
<evidence type="ECO:0000259" key="6">
    <source>
        <dbReference type="Pfam" id="PF12637"/>
    </source>
</evidence>
<evidence type="ECO:0000256" key="1">
    <source>
        <dbReference type="ARBA" id="ARBA00007405"/>
    </source>
</evidence>
<dbReference type="Pfam" id="PF12637">
    <property type="entry name" value="TSCPD"/>
    <property type="match status" value="1"/>
</dbReference>
<accession>A0A252F6L1</accession>
<keyword evidence="8" id="KW-1185">Reference proteome</keyword>
<comment type="caution">
    <text evidence="7">The sequence shown here is derived from an EMBL/GenBank/DDBJ whole genome shotgun (WGS) entry which is preliminary data.</text>
</comment>
<keyword evidence="4" id="KW-0547">Nucleotide-binding</keyword>
<comment type="catalytic activity">
    <reaction evidence="5">
        <text>a 2'-deoxyribonucleoside 5'-diphosphate + [thioredoxin]-disulfide + H2O = a ribonucleoside 5'-diphosphate + [thioredoxin]-dithiol</text>
        <dbReference type="Rhea" id="RHEA:23252"/>
        <dbReference type="Rhea" id="RHEA-COMP:10698"/>
        <dbReference type="Rhea" id="RHEA-COMP:10700"/>
        <dbReference type="ChEBI" id="CHEBI:15377"/>
        <dbReference type="ChEBI" id="CHEBI:29950"/>
        <dbReference type="ChEBI" id="CHEBI:50058"/>
        <dbReference type="ChEBI" id="CHEBI:57930"/>
        <dbReference type="ChEBI" id="CHEBI:73316"/>
        <dbReference type="EC" id="1.17.4.1"/>
    </reaction>
</comment>
<dbReference type="OrthoDB" id="9801525at2"/>
<dbReference type="RefSeq" id="WP_087017330.1">
    <property type="nucleotide sequence ID" value="NZ_CP178353.1"/>
</dbReference>
<dbReference type="NCBIfam" id="TIGR03905">
    <property type="entry name" value="TIGR03905_4_Cys"/>
    <property type="match status" value="1"/>
</dbReference>
<dbReference type="AlphaFoldDB" id="A0A252F6L1"/>
<sequence>MNVYKTKGTCSREIRYSVKDGVVENIEVVGGCAGNLSGICRLIKGMPVEQVIKAFKGVDCGGRGTSCPDQIARALEQAGQ</sequence>
<dbReference type="GO" id="GO:0004748">
    <property type="term" value="F:ribonucleoside-diphosphate reductase activity, thioredoxin disulfide as acceptor"/>
    <property type="evidence" value="ECO:0007669"/>
    <property type="project" value="UniProtKB-EC"/>
</dbReference>
<dbReference type="EMBL" id="NHOC01000002">
    <property type="protein sequence ID" value="OUM21415.1"/>
    <property type="molecule type" value="Genomic_DNA"/>
</dbReference>
<dbReference type="InterPro" id="IPR024434">
    <property type="entry name" value="TSCPD_dom"/>
</dbReference>
<feature type="domain" description="TSCPD" evidence="6">
    <location>
        <begin position="4"/>
        <end position="78"/>
    </location>
</feature>
<proteinExistence type="inferred from homology"/>
<evidence type="ECO:0000256" key="4">
    <source>
        <dbReference type="ARBA" id="ARBA00022741"/>
    </source>
</evidence>
<protein>
    <recommendedName>
        <fullName evidence="2">ribonucleoside-diphosphate reductase</fullName>
        <ecNumber evidence="2">1.17.4.1</ecNumber>
    </recommendedName>
</protein>
<dbReference type="Proteomes" id="UP000194903">
    <property type="component" value="Unassembled WGS sequence"/>
</dbReference>
<evidence type="ECO:0000313" key="7">
    <source>
        <dbReference type="EMBL" id="OUM21415.1"/>
    </source>
</evidence>
<keyword evidence="3" id="KW-0237">DNA synthesis</keyword>
<comment type="similarity">
    <text evidence="1">Belongs to the ribonucleoside diphosphate reductase class-2 family.</text>
</comment>
<gene>
    <name evidence="7" type="ORF">CBW42_02250</name>
</gene>
<dbReference type="InterPro" id="IPR023806">
    <property type="entry name" value="CHP03905"/>
</dbReference>
<organism evidence="7 8">
    <name type="scientific">Butyricicoccus porcorum</name>
    <dbReference type="NCBI Taxonomy" id="1945634"/>
    <lineage>
        <taxon>Bacteria</taxon>
        <taxon>Bacillati</taxon>
        <taxon>Bacillota</taxon>
        <taxon>Clostridia</taxon>
        <taxon>Eubacteriales</taxon>
        <taxon>Butyricicoccaceae</taxon>
        <taxon>Butyricicoccus</taxon>
    </lineage>
</organism>
<dbReference type="GO" id="GO:0000166">
    <property type="term" value="F:nucleotide binding"/>
    <property type="evidence" value="ECO:0007669"/>
    <property type="project" value="UniProtKB-KW"/>
</dbReference>
<dbReference type="GO" id="GO:0071897">
    <property type="term" value="P:DNA biosynthetic process"/>
    <property type="evidence" value="ECO:0007669"/>
    <property type="project" value="UniProtKB-KW"/>
</dbReference>
<evidence type="ECO:0000256" key="2">
    <source>
        <dbReference type="ARBA" id="ARBA00012274"/>
    </source>
</evidence>
<evidence type="ECO:0000313" key="8">
    <source>
        <dbReference type="Proteomes" id="UP000194903"/>
    </source>
</evidence>
<evidence type="ECO:0000256" key="3">
    <source>
        <dbReference type="ARBA" id="ARBA00022634"/>
    </source>
</evidence>
<reference evidence="7 8" key="1">
    <citation type="submission" date="2017-05" db="EMBL/GenBank/DDBJ databases">
        <title>Butyricicoccus porcorum sp. nov. a butyrate-producing bacterium from the swine intestinal tract.</title>
        <authorList>
            <person name="Trachsel J."/>
            <person name="Humphrey S."/>
            <person name="Allen H.K."/>
        </authorList>
    </citation>
    <scope>NUCLEOTIDE SEQUENCE [LARGE SCALE GENOMIC DNA]</scope>
    <source>
        <strain evidence="7">BB10</strain>
    </source>
</reference>